<gene>
    <name evidence="1" type="ORF">EV182_004889</name>
</gene>
<comment type="caution">
    <text evidence="1">The sequence shown here is derived from an EMBL/GenBank/DDBJ whole genome shotgun (WGS) entry which is preliminary data.</text>
</comment>
<dbReference type="Proteomes" id="UP001145114">
    <property type="component" value="Unassembled WGS sequence"/>
</dbReference>
<evidence type="ECO:0000313" key="1">
    <source>
        <dbReference type="EMBL" id="KAJ1673616.1"/>
    </source>
</evidence>
<dbReference type="EMBL" id="JAMZIH010006748">
    <property type="protein sequence ID" value="KAJ1673616.1"/>
    <property type="molecule type" value="Genomic_DNA"/>
</dbReference>
<evidence type="ECO:0000313" key="2">
    <source>
        <dbReference type="Proteomes" id="UP001145114"/>
    </source>
</evidence>
<organism evidence="1 2">
    <name type="scientific">Spiromyces aspiralis</name>
    <dbReference type="NCBI Taxonomy" id="68401"/>
    <lineage>
        <taxon>Eukaryota</taxon>
        <taxon>Fungi</taxon>
        <taxon>Fungi incertae sedis</taxon>
        <taxon>Zoopagomycota</taxon>
        <taxon>Kickxellomycotina</taxon>
        <taxon>Kickxellomycetes</taxon>
        <taxon>Kickxellales</taxon>
        <taxon>Kickxellaceae</taxon>
        <taxon>Spiromyces</taxon>
    </lineage>
</organism>
<proteinExistence type="predicted"/>
<reference evidence="1" key="1">
    <citation type="submission" date="2022-06" db="EMBL/GenBank/DDBJ databases">
        <title>Phylogenomic reconstructions and comparative analyses of Kickxellomycotina fungi.</title>
        <authorList>
            <person name="Reynolds N.K."/>
            <person name="Stajich J.E."/>
            <person name="Barry K."/>
            <person name="Grigoriev I.V."/>
            <person name="Crous P."/>
            <person name="Smith M.E."/>
        </authorList>
    </citation>
    <scope>NUCLEOTIDE SEQUENCE</scope>
    <source>
        <strain evidence="1">RSA 2271</strain>
    </source>
</reference>
<name>A0ACC1HE65_9FUNG</name>
<protein>
    <submittedName>
        <fullName evidence="1">Uncharacterized protein</fullName>
    </submittedName>
</protein>
<feature type="non-terminal residue" evidence="1">
    <location>
        <position position="1"/>
    </location>
</feature>
<keyword evidence="2" id="KW-1185">Reference proteome</keyword>
<sequence>NRNPSKVIPWITSELFGYLSFNNLKFSDLTVTAHQLGSIIDALDAGTITTPMAKEILRQMVTVNDPRTANKIAEEKGWSVIARDDTLMPLCRSLIKAHPEEVQKFQHGNKRVLGFFVGQAMKATKGQAKPQTLSKLFSSLLSADCVDGTGSPRI</sequence>
<accession>A0ACC1HE65</accession>